<gene>
    <name evidence="6" type="ORF">D1866_01210</name>
    <name evidence="5" type="ORF">GFB69_05675</name>
</gene>
<accession>A0A650CT23</accession>
<dbReference type="AlphaFoldDB" id="A0A650CT23"/>
<keyword evidence="3" id="KW-0067">ATP-binding</keyword>
<dbReference type="GO" id="GO:0008817">
    <property type="term" value="F:corrinoid adenosyltransferase activity"/>
    <property type="evidence" value="ECO:0007669"/>
    <property type="project" value="UniProtKB-EC"/>
</dbReference>
<proteinExistence type="predicted"/>
<dbReference type="Pfam" id="PF01923">
    <property type="entry name" value="Cob_adeno_trans"/>
    <property type="match status" value="1"/>
</dbReference>
<dbReference type="Gene3D" id="1.20.1200.10">
    <property type="entry name" value="Cobalamin adenosyltransferase-like"/>
    <property type="match status" value="1"/>
</dbReference>
<dbReference type="EMBL" id="CP045482">
    <property type="protein sequence ID" value="QGR20792.1"/>
    <property type="molecule type" value="Genomic_DNA"/>
</dbReference>
<dbReference type="InterPro" id="IPR036451">
    <property type="entry name" value="CblAdoTrfase-like_sf"/>
</dbReference>
<reference evidence="5 8" key="1">
    <citation type="submission" date="2019-10" db="EMBL/GenBank/DDBJ databases">
        <title>Comparative genomics of sulfur disproportionating microorganisms.</title>
        <authorList>
            <person name="Ward L.M."/>
            <person name="Bertran E."/>
            <person name="Johnston D."/>
        </authorList>
    </citation>
    <scope>NUCLEOTIDE SEQUENCE [LARGE SCALE GENOMIC DNA]</scope>
    <source>
        <strain evidence="5 8">DSM 3772</strain>
    </source>
</reference>
<sequence>MVFNHMWYTGSGDSGKTKVPSKGEVWKDDDIVEALGNLDELNASLGIISSLYPQLFDLIYKIQDDVFVISSEIAGFNLNFSEEKIKELEDLIAKFGGEIKPLRNFVLPGGHLASSFLHLSRAICRRAERSVVKIMREGKARDVHVKYLNRLSSLLFVLALWVNEKSGSPNVIWKRFG</sequence>
<protein>
    <submittedName>
        <fullName evidence="6">Cob(I)yrinic acid a,c-diamide adenosyltransferase</fullName>
        <ecNumber evidence="6">2.5.1.17</ecNumber>
    </submittedName>
</protein>
<evidence type="ECO:0000256" key="3">
    <source>
        <dbReference type="ARBA" id="ARBA00022840"/>
    </source>
</evidence>
<dbReference type="InterPro" id="IPR029499">
    <property type="entry name" value="PduO-typ"/>
</dbReference>
<dbReference type="EC" id="2.5.1.17" evidence="6"/>
<feature type="domain" description="Cobalamin adenosyltransferase-like" evidence="4">
    <location>
        <begin position="8"/>
        <end position="161"/>
    </location>
</feature>
<dbReference type="GO" id="GO:0005524">
    <property type="term" value="F:ATP binding"/>
    <property type="evidence" value="ECO:0007669"/>
    <property type="project" value="UniProtKB-KW"/>
</dbReference>
<dbReference type="EMBL" id="WHYS01000001">
    <property type="protein sequence ID" value="MQL55249.1"/>
    <property type="molecule type" value="Genomic_DNA"/>
</dbReference>
<name>A0A650CT23_ACIAM</name>
<dbReference type="Proteomes" id="UP000426328">
    <property type="component" value="Chromosome"/>
</dbReference>
<dbReference type="SUPFAM" id="SSF89028">
    <property type="entry name" value="Cobalamin adenosyltransferase-like"/>
    <property type="match status" value="1"/>
</dbReference>
<evidence type="ECO:0000259" key="4">
    <source>
        <dbReference type="Pfam" id="PF01923"/>
    </source>
</evidence>
<keyword evidence="1 6" id="KW-0808">Transferase</keyword>
<dbReference type="PANTHER" id="PTHR12213">
    <property type="entry name" value="CORRINOID ADENOSYLTRANSFERASE"/>
    <property type="match status" value="1"/>
</dbReference>
<dbReference type="InterPro" id="IPR016030">
    <property type="entry name" value="CblAdoTrfase-like"/>
</dbReference>
<evidence type="ECO:0000256" key="1">
    <source>
        <dbReference type="ARBA" id="ARBA00022679"/>
    </source>
</evidence>
<organism evidence="6 7">
    <name type="scientific">Acidianus ambivalens</name>
    <name type="common">Desulfurolobus ambivalens</name>
    <dbReference type="NCBI Taxonomy" id="2283"/>
    <lineage>
        <taxon>Archaea</taxon>
        <taxon>Thermoproteota</taxon>
        <taxon>Thermoprotei</taxon>
        <taxon>Sulfolobales</taxon>
        <taxon>Sulfolobaceae</taxon>
        <taxon>Acidianus</taxon>
    </lineage>
</organism>
<keyword evidence="7" id="KW-1185">Reference proteome</keyword>
<evidence type="ECO:0000313" key="5">
    <source>
        <dbReference type="EMBL" id="MQL55249.1"/>
    </source>
</evidence>
<dbReference type="NCBIfam" id="TIGR00636">
    <property type="entry name" value="PduO_Nterm"/>
    <property type="match status" value="1"/>
</dbReference>
<keyword evidence="2" id="KW-0547">Nucleotide-binding</keyword>
<dbReference type="PANTHER" id="PTHR12213:SF0">
    <property type="entry name" value="CORRINOID ADENOSYLTRANSFERASE MMAB"/>
    <property type="match status" value="1"/>
</dbReference>
<evidence type="ECO:0000313" key="7">
    <source>
        <dbReference type="Proteomes" id="UP000426328"/>
    </source>
</evidence>
<evidence type="ECO:0000313" key="8">
    <source>
        <dbReference type="Proteomes" id="UP000474054"/>
    </source>
</evidence>
<evidence type="ECO:0000256" key="2">
    <source>
        <dbReference type="ARBA" id="ARBA00022741"/>
    </source>
</evidence>
<dbReference type="KEGG" id="aamb:D1866_01210"/>
<dbReference type="Proteomes" id="UP000474054">
    <property type="component" value="Unassembled WGS sequence"/>
</dbReference>
<evidence type="ECO:0000313" key="6">
    <source>
        <dbReference type="EMBL" id="QGR20792.1"/>
    </source>
</evidence>
<reference evidence="6 7" key="2">
    <citation type="submission" date="2019-10" db="EMBL/GenBank/DDBJ databases">
        <title>Genome Sequences from Six Type Strain Members of the Archaeal Family Sulfolobaceae: Acidianus ambivalens, Acidianus infernus, Metallosphaera prunae, Stygiolobus azoricus, Sulfolobus metallicus, and Sulfurisphaera ohwakuensis.</title>
        <authorList>
            <person name="Counts J.A."/>
            <person name="Kelly R.M."/>
        </authorList>
    </citation>
    <scope>NUCLEOTIDE SEQUENCE [LARGE SCALE GENOMIC DNA]</scope>
    <source>
        <strain evidence="6 7">LEI 10</strain>
    </source>
</reference>